<accession>A0A0C3BD41</accession>
<name>A0A0C3BD41_SERVB</name>
<dbReference type="HOGENOM" id="CLU_1661858_0_0_1"/>
<reference evidence="2" key="2">
    <citation type="submission" date="2015-01" db="EMBL/GenBank/DDBJ databases">
        <title>Evolutionary Origins and Diversification of the Mycorrhizal Mutualists.</title>
        <authorList>
            <consortium name="DOE Joint Genome Institute"/>
            <consortium name="Mycorrhizal Genomics Consortium"/>
            <person name="Kohler A."/>
            <person name="Kuo A."/>
            <person name="Nagy L.G."/>
            <person name="Floudas D."/>
            <person name="Copeland A."/>
            <person name="Barry K.W."/>
            <person name="Cichocki N."/>
            <person name="Veneault-Fourrey C."/>
            <person name="LaButti K."/>
            <person name="Lindquist E.A."/>
            <person name="Lipzen A."/>
            <person name="Lundell T."/>
            <person name="Morin E."/>
            <person name="Murat C."/>
            <person name="Riley R."/>
            <person name="Ohm R."/>
            <person name="Sun H."/>
            <person name="Tunlid A."/>
            <person name="Henrissat B."/>
            <person name="Grigoriev I.V."/>
            <person name="Hibbett D.S."/>
            <person name="Martin F."/>
        </authorList>
    </citation>
    <scope>NUCLEOTIDE SEQUENCE [LARGE SCALE GENOMIC DNA]</scope>
    <source>
        <strain evidence="2">MAFF 305830</strain>
    </source>
</reference>
<dbReference type="AlphaFoldDB" id="A0A0C3BD41"/>
<gene>
    <name evidence="1" type="ORF">M408DRAFT_7925</name>
</gene>
<proteinExistence type="predicted"/>
<sequence>MSSDLADTVKDTLPTLRAVLSYPDQGLVEYAILCMHQKVATGALESLLNRLDRLRDYHPSRAHYLMRKLSKRCVDFQRWYDRNLYNILNGVLTEQDGDEDGQGVGSGLADIAVMQNPGERPNGMVKMVKESLGLICKPMLPLPRGGVFDPRGYTEASVG</sequence>
<evidence type="ECO:0000313" key="2">
    <source>
        <dbReference type="Proteomes" id="UP000054097"/>
    </source>
</evidence>
<organism evidence="1 2">
    <name type="scientific">Serendipita vermifera MAFF 305830</name>
    <dbReference type="NCBI Taxonomy" id="933852"/>
    <lineage>
        <taxon>Eukaryota</taxon>
        <taxon>Fungi</taxon>
        <taxon>Dikarya</taxon>
        <taxon>Basidiomycota</taxon>
        <taxon>Agaricomycotina</taxon>
        <taxon>Agaricomycetes</taxon>
        <taxon>Sebacinales</taxon>
        <taxon>Serendipitaceae</taxon>
        <taxon>Serendipita</taxon>
    </lineage>
</organism>
<dbReference type="STRING" id="933852.A0A0C3BD41"/>
<reference evidence="1 2" key="1">
    <citation type="submission" date="2014-04" db="EMBL/GenBank/DDBJ databases">
        <authorList>
            <consortium name="DOE Joint Genome Institute"/>
            <person name="Kuo A."/>
            <person name="Zuccaro A."/>
            <person name="Kohler A."/>
            <person name="Nagy L.G."/>
            <person name="Floudas D."/>
            <person name="Copeland A."/>
            <person name="Barry K.W."/>
            <person name="Cichocki N."/>
            <person name="Veneault-Fourrey C."/>
            <person name="LaButti K."/>
            <person name="Lindquist E.A."/>
            <person name="Lipzen A."/>
            <person name="Lundell T."/>
            <person name="Morin E."/>
            <person name="Murat C."/>
            <person name="Sun H."/>
            <person name="Tunlid A."/>
            <person name="Henrissat B."/>
            <person name="Grigoriev I.V."/>
            <person name="Hibbett D.S."/>
            <person name="Martin F."/>
            <person name="Nordberg H.P."/>
            <person name="Cantor M.N."/>
            <person name="Hua S.X."/>
        </authorList>
    </citation>
    <scope>NUCLEOTIDE SEQUENCE [LARGE SCALE GENOMIC DNA]</scope>
    <source>
        <strain evidence="1 2">MAFF 305830</strain>
    </source>
</reference>
<dbReference type="EMBL" id="KN824286">
    <property type="protein sequence ID" value="KIM30049.1"/>
    <property type="molecule type" value="Genomic_DNA"/>
</dbReference>
<dbReference type="Proteomes" id="UP000054097">
    <property type="component" value="Unassembled WGS sequence"/>
</dbReference>
<evidence type="ECO:0000313" key="1">
    <source>
        <dbReference type="EMBL" id="KIM30049.1"/>
    </source>
</evidence>
<keyword evidence="2" id="KW-1185">Reference proteome</keyword>
<protein>
    <submittedName>
        <fullName evidence="1">Uncharacterized protein</fullName>
    </submittedName>
</protein>